<evidence type="ECO:0000256" key="1">
    <source>
        <dbReference type="SAM" id="Phobius"/>
    </source>
</evidence>
<reference evidence="3" key="3">
    <citation type="submission" date="2025-08" db="UniProtKB">
        <authorList>
            <consortium name="RefSeq"/>
        </authorList>
    </citation>
    <scope>IDENTIFICATION</scope>
    <source>
        <strain evidence="3">CBS 342.82</strain>
    </source>
</reference>
<keyword evidence="1" id="KW-0812">Transmembrane</keyword>
<evidence type="ECO:0000313" key="2">
    <source>
        <dbReference type="Proteomes" id="UP000504637"/>
    </source>
</evidence>
<proteinExistence type="predicted"/>
<feature type="transmembrane region" description="Helical" evidence="1">
    <location>
        <begin position="115"/>
        <end position="138"/>
    </location>
</feature>
<evidence type="ECO:0000313" key="3">
    <source>
        <dbReference type="RefSeq" id="XP_033460133.1"/>
    </source>
</evidence>
<dbReference type="AlphaFoldDB" id="A0A6J3M8D5"/>
<dbReference type="Proteomes" id="UP000504637">
    <property type="component" value="Unplaced"/>
</dbReference>
<reference evidence="3" key="2">
    <citation type="submission" date="2020-04" db="EMBL/GenBank/DDBJ databases">
        <authorList>
            <consortium name="NCBI Genome Project"/>
        </authorList>
    </citation>
    <scope>NUCLEOTIDE SEQUENCE</scope>
    <source>
        <strain evidence="3">CBS 342.82</strain>
    </source>
</reference>
<keyword evidence="2" id="KW-1185">Reference proteome</keyword>
<reference evidence="3" key="1">
    <citation type="submission" date="2020-01" db="EMBL/GenBank/DDBJ databases">
        <authorList>
            <consortium name="DOE Joint Genome Institute"/>
            <person name="Haridas S."/>
            <person name="Albert R."/>
            <person name="Binder M."/>
            <person name="Bloem J."/>
            <person name="Labutti K."/>
            <person name="Salamov A."/>
            <person name="Andreopoulos B."/>
            <person name="Baker S.E."/>
            <person name="Barry K."/>
            <person name="Bills G."/>
            <person name="Bluhm B.H."/>
            <person name="Cannon C."/>
            <person name="Castanera R."/>
            <person name="Culley D.E."/>
            <person name="Daum C."/>
            <person name="Ezra D."/>
            <person name="Gonzalez J.B."/>
            <person name="Henrissat B."/>
            <person name="Kuo A."/>
            <person name="Liang C."/>
            <person name="Lipzen A."/>
            <person name="Lutzoni F."/>
            <person name="Magnuson J."/>
            <person name="Mondo S."/>
            <person name="Nolan M."/>
            <person name="Ohm R."/>
            <person name="Pangilinan J."/>
            <person name="Park H.-J."/>
            <person name="Ramirez L."/>
            <person name="Alfaro M."/>
            <person name="Sun H."/>
            <person name="Tritt A."/>
            <person name="Yoshinaga Y."/>
            <person name="Zwiers L.-H."/>
            <person name="Turgeon B.G."/>
            <person name="Goodwin S.B."/>
            <person name="Spatafora J.W."/>
            <person name="Crous P.W."/>
            <person name="Grigoriev I.V."/>
        </authorList>
    </citation>
    <scope>NUCLEOTIDE SEQUENCE</scope>
    <source>
        <strain evidence="3">CBS 342.82</strain>
    </source>
</reference>
<gene>
    <name evidence="3" type="ORF">K489DRAFT_224659</name>
</gene>
<keyword evidence="1" id="KW-1133">Transmembrane helix</keyword>
<dbReference type="RefSeq" id="XP_033460133.1">
    <property type="nucleotide sequence ID" value="XM_033599760.1"/>
</dbReference>
<name>A0A6J3M8D5_9PEZI</name>
<dbReference type="GeneID" id="54357559"/>
<accession>A0A6J3M8D5</accession>
<keyword evidence="1" id="KW-0472">Membrane</keyword>
<organism evidence="3">
    <name type="scientific">Dissoconium aciculare CBS 342.82</name>
    <dbReference type="NCBI Taxonomy" id="1314786"/>
    <lineage>
        <taxon>Eukaryota</taxon>
        <taxon>Fungi</taxon>
        <taxon>Dikarya</taxon>
        <taxon>Ascomycota</taxon>
        <taxon>Pezizomycotina</taxon>
        <taxon>Dothideomycetes</taxon>
        <taxon>Dothideomycetidae</taxon>
        <taxon>Mycosphaerellales</taxon>
        <taxon>Dissoconiaceae</taxon>
        <taxon>Dissoconium</taxon>
    </lineage>
</organism>
<protein>
    <submittedName>
        <fullName evidence="3">Uncharacterized protein</fullName>
    </submittedName>
</protein>
<sequence>MHTRRSKHRARRKILRVFLESPCLHRTRQGGMYSTSISSRGDVTAQHPRDSSFGLKWVPIAKRNFRLIITQPRRMSASFCCSSVELGGDPMGLSPGAPFLGSGGRGRERDDGDDLYAVEMIIIVLGWAYSMFVIYTIWLAHMYEHLARTDGSMPHGILSPEEKTKC</sequence>